<evidence type="ECO:0000259" key="5">
    <source>
        <dbReference type="Pfam" id="PF25917"/>
    </source>
</evidence>
<keyword evidence="2 3" id="KW-0175">Coiled coil</keyword>
<dbReference type="Proteomes" id="UP000230595">
    <property type="component" value="Unassembled WGS sequence"/>
</dbReference>
<evidence type="ECO:0000259" key="6">
    <source>
        <dbReference type="Pfam" id="PF25990"/>
    </source>
</evidence>
<gene>
    <name evidence="7" type="ORF">COS33_00950</name>
</gene>
<evidence type="ECO:0000256" key="2">
    <source>
        <dbReference type="ARBA" id="ARBA00023054"/>
    </source>
</evidence>
<dbReference type="InterPro" id="IPR050465">
    <property type="entry name" value="UPF0194_transport"/>
</dbReference>
<feature type="coiled-coil region" evidence="3">
    <location>
        <begin position="113"/>
        <end position="173"/>
    </location>
</feature>
<feature type="transmembrane region" description="Helical" evidence="4">
    <location>
        <begin position="21"/>
        <end position="43"/>
    </location>
</feature>
<keyword evidence="4" id="KW-1133">Transmembrane helix</keyword>
<dbReference type="SUPFAM" id="SSF111369">
    <property type="entry name" value="HlyD-like secretion proteins"/>
    <property type="match status" value="2"/>
</dbReference>
<comment type="caution">
    <text evidence="7">The sequence shown here is derived from an EMBL/GenBank/DDBJ whole genome shotgun (WGS) entry which is preliminary data.</text>
</comment>
<dbReference type="Gene3D" id="6.20.50.140">
    <property type="match status" value="1"/>
</dbReference>
<proteinExistence type="predicted"/>
<reference evidence="8" key="1">
    <citation type="submission" date="2017-09" db="EMBL/GenBank/DDBJ databases">
        <title>Depth-based differentiation of microbial function through sediment-hosted aquifers and enrichment of novel symbionts in the deep terrestrial subsurface.</title>
        <authorList>
            <person name="Probst A.J."/>
            <person name="Ladd B."/>
            <person name="Jarett J.K."/>
            <person name="Geller-Mcgrath D.E."/>
            <person name="Sieber C.M.K."/>
            <person name="Emerson J.B."/>
            <person name="Anantharaman K."/>
            <person name="Thomas B.C."/>
            <person name="Malmstrom R."/>
            <person name="Stieglmeier M."/>
            <person name="Klingl A."/>
            <person name="Woyke T."/>
            <person name="Ryan C.M."/>
            <person name="Banfield J.F."/>
        </authorList>
    </citation>
    <scope>NUCLEOTIDE SEQUENCE [LARGE SCALE GENOMIC DNA]</scope>
</reference>
<dbReference type="Pfam" id="PF25917">
    <property type="entry name" value="BSH_RND"/>
    <property type="match status" value="1"/>
</dbReference>
<evidence type="ECO:0000256" key="3">
    <source>
        <dbReference type="SAM" id="Coils"/>
    </source>
</evidence>
<feature type="domain" description="Multidrug resistance protein MdtA-like barrel-sandwich hybrid" evidence="5">
    <location>
        <begin position="79"/>
        <end position="419"/>
    </location>
</feature>
<dbReference type="Gene3D" id="1.10.287.470">
    <property type="entry name" value="Helix hairpin bin"/>
    <property type="match status" value="1"/>
</dbReference>
<name>A0A2M7CQB2_9BACT</name>
<dbReference type="Pfam" id="PF25990">
    <property type="entry name" value="Beta-barrel_YknX"/>
    <property type="match status" value="1"/>
</dbReference>
<dbReference type="GO" id="GO:0030313">
    <property type="term" value="C:cell envelope"/>
    <property type="evidence" value="ECO:0007669"/>
    <property type="project" value="UniProtKB-SubCell"/>
</dbReference>
<dbReference type="InterPro" id="IPR058625">
    <property type="entry name" value="MdtA-like_BSH"/>
</dbReference>
<dbReference type="InterPro" id="IPR058636">
    <property type="entry name" value="Beta-barrel_YknX"/>
</dbReference>
<evidence type="ECO:0000313" key="8">
    <source>
        <dbReference type="Proteomes" id="UP000230595"/>
    </source>
</evidence>
<sequence length="598" mass="65497">MSQIVNKDVYIKMRKKFFKFIVHHKIISGIVLLALLGSGYWAYSTFIKKEADIIYTLTRVEKGTIMTSISGSGQVSALNQIEVKSKVSGDVVSISVINGQEVKTGDLLLQLDSRDAQKSVRDAEANLKSAKIALEKLKQPADTLSVLQAENLLAQAKETKQKTENDLQKSYDDGFNTVSNAFLDFPTIMTGLEDILYKNTISASQWNIDWYASQASTWEEEKTTLYKNNVNGTYSLARQKYNKNFDDYKSVSRSSNTQILEALILETYDTAKIIADAVKTSNNFIDFIKDVMTLHSITAPSAVATHQSSLNTYTSKANSHLLNLLAIKQTIEDSKTAIANADRTIAEKTESLIKLKAGAEVLDIQSQELAVTQKENALLDAQEKLADYFIRAPFDGVAAKINFKKGDSISANNAVATLITNQHIAEISLNEIDVAKIKVGQKAVLIFDAVSDLKITGEVSEIDTIGTVSQGVVSYIVKIVFDTQEDSVKPGMSVGATIITDIKQNILVALNSAVKTQGDSHYVEILDDPLRSKNEQGFISKSAPIKQTVEIGLSNDELTEIISGINEGDRIVSRTINPTAVKTQTTQAPSLFGASRAR</sequence>
<dbReference type="AlphaFoldDB" id="A0A2M7CQB2"/>
<keyword evidence="4" id="KW-0472">Membrane</keyword>
<protein>
    <submittedName>
        <fullName evidence="7">Uncharacterized protein</fullName>
    </submittedName>
</protein>
<dbReference type="Gene3D" id="2.40.30.170">
    <property type="match status" value="1"/>
</dbReference>
<dbReference type="PANTHER" id="PTHR32347">
    <property type="entry name" value="EFFLUX SYSTEM COMPONENT YKNX-RELATED"/>
    <property type="match status" value="1"/>
</dbReference>
<comment type="subcellular location">
    <subcellularLocation>
        <location evidence="1">Cell envelope</location>
    </subcellularLocation>
</comment>
<accession>A0A2M7CQB2</accession>
<dbReference type="PANTHER" id="PTHR32347:SF23">
    <property type="entry name" value="BLL5650 PROTEIN"/>
    <property type="match status" value="1"/>
</dbReference>
<keyword evidence="4" id="KW-0812">Transmembrane</keyword>
<feature type="domain" description="YknX-like beta-barrel" evidence="6">
    <location>
        <begin position="426"/>
        <end position="498"/>
    </location>
</feature>
<dbReference type="EMBL" id="PEUH01000018">
    <property type="protein sequence ID" value="PIV31857.1"/>
    <property type="molecule type" value="Genomic_DNA"/>
</dbReference>
<dbReference type="Gene3D" id="2.40.50.100">
    <property type="match status" value="2"/>
</dbReference>
<organism evidence="7 8">
    <name type="scientific">Candidatus Wolfebacteria bacterium CG02_land_8_20_14_3_00_37_12</name>
    <dbReference type="NCBI Taxonomy" id="1975066"/>
    <lineage>
        <taxon>Bacteria</taxon>
        <taxon>Candidatus Wolfeibacteriota</taxon>
    </lineage>
</organism>
<evidence type="ECO:0000256" key="4">
    <source>
        <dbReference type="SAM" id="Phobius"/>
    </source>
</evidence>
<evidence type="ECO:0000313" key="7">
    <source>
        <dbReference type="EMBL" id="PIV31857.1"/>
    </source>
</evidence>
<evidence type="ECO:0000256" key="1">
    <source>
        <dbReference type="ARBA" id="ARBA00004196"/>
    </source>
</evidence>